<dbReference type="Proteomes" id="UP000515591">
    <property type="component" value="Chromosome"/>
</dbReference>
<dbReference type="KEGG" id="poj:PtoMrB4_01120"/>
<keyword evidence="9" id="KW-1185">Reference proteome</keyword>
<evidence type="ECO:0000313" key="2">
    <source>
        <dbReference type="EMBL" id="BBT14064.1"/>
    </source>
</evidence>
<name>A0A1I0U557_9GAMM</name>
<dbReference type="EMBL" id="WTFN01000067">
    <property type="protein sequence ID" value="MWK58688.1"/>
    <property type="molecule type" value="Genomic_DNA"/>
</dbReference>
<dbReference type="RefSeq" id="WP_044406243.1">
    <property type="nucleotide sequence ID" value="NZ_AP022213.1"/>
</dbReference>
<reference evidence="4 9" key="4">
    <citation type="submission" date="2023-10" db="EMBL/GenBank/DDBJ databases">
        <title>Pseudomonas otitidis isolated from a paediatric patient with cystic fibrosis in Chile.</title>
        <authorList>
            <person name="Amsteins-Romero L."/>
            <person name="Opazo-Capurro A."/>
            <person name="Matus-Kohler M."/>
            <person name="Gonzalez-Rocha G."/>
        </authorList>
    </citation>
    <scope>NUCLEOTIDE SEQUENCE [LARGE SCALE GENOMIC DNA]</scope>
    <source>
        <strain evidence="4 9">P-714</strain>
    </source>
</reference>
<evidence type="ECO:0000313" key="6">
    <source>
        <dbReference type="Proteomes" id="UP000461288"/>
    </source>
</evidence>
<keyword evidence="1" id="KW-0472">Membrane</keyword>
<proteinExistence type="predicted"/>
<reference evidence="3 7" key="3">
    <citation type="journal article" date="2020" name="Microbiol. Resour. Announc.">
        <title>Complete genome sequence of Pseudomonas otitidis strain MrB4, isolated from Lake Biwa in Japan.</title>
        <authorList>
            <person name="Miyazaki K."/>
            <person name="Hase E."/>
            <person name="Maruya T."/>
        </authorList>
    </citation>
    <scope>NUCLEOTIDE SEQUENCE [LARGE SCALE GENOMIC DNA]</scope>
    <source>
        <strain evidence="3 7">MrB4</strain>
    </source>
</reference>
<dbReference type="GeneID" id="57395320"/>
<evidence type="ECO:0000313" key="8">
    <source>
        <dbReference type="Proteomes" id="UP000515591"/>
    </source>
</evidence>
<dbReference type="EMBL" id="AP022642">
    <property type="protein sequence ID" value="BCA26135.1"/>
    <property type="molecule type" value="Genomic_DNA"/>
</dbReference>
<evidence type="ECO:0000313" key="4">
    <source>
        <dbReference type="EMBL" id="MDV3441392.1"/>
    </source>
</evidence>
<sequence>MNRPQPRLALIGKGLLVAFAVFLLMLVEHQLRSALKAREHLPALPAHIEVVPTPAADQRPATAPADDLHTVAQQRFLEPTQQPRWVF</sequence>
<dbReference type="Proteomes" id="UP001273935">
    <property type="component" value="Unassembled WGS sequence"/>
</dbReference>
<dbReference type="Proteomes" id="UP000461288">
    <property type="component" value="Unassembled WGS sequence"/>
</dbReference>
<dbReference type="AlphaFoldDB" id="A0A1I0U557"/>
<accession>A0A1I0U557</accession>
<evidence type="ECO:0000313" key="7">
    <source>
        <dbReference type="Proteomes" id="UP000501237"/>
    </source>
</evidence>
<reference evidence="2 8" key="1">
    <citation type="submission" date="2019-12" db="EMBL/GenBank/DDBJ databases">
        <title>complete genome sequences of Pseudomonas otitidis str. WP8-S17-CRE-03 isolated from wastewater treatment plant effluent.</title>
        <authorList>
            <person name="Sekizuka T."/>
            <person name="Itokawa K."/>
            <person name="Yatsu K."/>
            <person name="Inamine Y."/>
            <person name="Kuroda M."/>
        </authorList>
    </citation>
    <scope>NUCLEOTIDE SEQUENCE [LARGE SCALE GENOMIC DNA]</scope>
    <source>
        <strain evidence="2 8">WP8-S17-CRE-03</strain>
    </source>
</reference>
<organism evidence="5 6">
    <name type="scientific">Metapseudomonas otitidis</name>
    <dbReference type="NCBI Taxonomy" id="319939"/>
    <lineage>
        <taxon>Bacteria</taxon>
        <taxon>Pseudomonadati</taxon>
        <taxon>Pseudomonadota</taxon>
        <taxon>Gammaproteobacteria</taxon>
        <taxon>Pseudomonadales</taxon>
        <taxon>Pseudomonadaceae</taxon>
        <taxon>Metapseudomonas</taxon>
    </lineage>
</organism>
<protein>
    <submittedName>
        <fullName evidence="5">Uncharacterized protein</fullName>
    </submittedName>
</protein>
<feature type="transmembrane region" description="Helical" evidence="1">
    <location>
        <begin position="6"/>
        <end position="27"/>
    </location>
</feature>
<dbReference type="EMBL" id="JAWJUL010000073">
    <property type="protein sequence ID" value="MDV3441392.1"/>
    <property type="molecule type" value="Genomic_DNA"/>
</dbReference>
<evidence type="ECO:0000313" key="3">
    <source>
        <dbReference type="EMBL" id="BCA26135.1"/>
    </source>
</evidence>
<keyword evidence="1" id="KW-0812">Transmembrane</keyword>
<dbReference type="STRING" id="319939.SAMN05216263_107257"/>
<dbReference type="Proteomes" id="UP000501237">
    <property type="component" value="Chromosome"/>
</dbReference>
<reference evidence="5 6" key="2">
    <citation type="submission" date="2019-12" db="EMBL/GenBank/DDBJ databases">
        <title>Draft genome sequence of Pseudomonas otitidis recovered from a chicken carcass.</title>
        <authorList>
            <person name="Vieira T.R."/>
            <person name="Oliviera E.F.C."/>
            <person name="Silva N.M.V."/>
            <person name="Sambrano G.E."/>
            <person name="Cibulski S.P."/>
            <person name="Cardoso M.R.I."/>
        </authorList>
    </citation>
    <scope>NUCLEOTIDE SEQUENCE [LARGE SCALE GENOMIC DNA]</scope>
    <source>
        <strain evidence="5 6">25_K</strain>
    </source>
</reference>
<dbReference type="EMBL" id="AP022213">
    <property type="protein sequence ID" value="BBT14064.1"/>
    <property type="molecule type" value="Genomic_DNA"/>
</dbReference>
<evidence type="ECO:0000313" key="9">
    <source>
        <dbReference type="Proteomes" id="UP001273935"/>
    </source>
</evidence>
<gene>
    <name evidence="5" type="ORF">GO594_22125</name>
    <name evidence="3" type="ORF">PtoMrB4_01120</name>
    <name evidence="4" type="ORF">R0G64_18380</name>
    <name evidence="2" type="ORF">WP8S17C03_01130</name>
</gene>
<keyword evidence="1" id="KW-1133">Transmembrane helix</keyword>
<evidence type="ECO:0000256" key="1">
    <source>
        <dbReference type="SAM" id="Phobius"/>
    </source>
</evidence>
<evidence type="ECO:0000313" key="5">
    <source>
        <dbReference type="EMBL" id="MWK58688.1"/>
    </source>
</evidence>